<feature type="domain" description="Nudix hydrolase" evidence="4">
    <location>
        <begin position="19"/>
        <end position="161"/>
    </location>
</feature>
<organism evidence="5 6">
    <name type="scientific">Deinococcus rufus</name>
    <dbReference type="NCBI Taxonomy" id="2136097"/>
    <lineage>
        <taxon>Bacteria</taxon>
        <taxon>Thermotogati</taxon>
        <taxon>Deinococcota</taxon>
        <taxon>Deinococci</taxon>
        <taxon>Deinococcales</taxon>
        <taxon>Deinococcaceae</taxon>
        <taxon>Deinococcus</taxon>
    </lineage>
</organism>
<keyword evidence="6" id="KW-1185">Reference proteome</keyword>
<dbReference type="InterPro" id="IPR020084">
    <property type="entry name" value="NUDIX_hydrolase_CS"/>
</dbReference>
<evidence type="ECO:0000256" key="2">
    <source>
        <dbReference type="RuleBase" id="RU003476"/>
    </source>
</evidence>
<evidence type="ECO:0000256" key="3">
    <source>
        <dbReference type="SAM" id="MobiDB-lite"/>
    </source>
</evidence>
<sequence length="161" mass="17517">MVTFYPTQTQARADAAARALRDKVLCFVVRGQSLLVFEDADVTDAGVQVPAGGVEVGETPRHAAVRELFEESGLVLSAPRHLVSYRWESQLPERLTQQVGHAVACESPASTPDIWTHHADGYAFAFRWAPALDWEMDAALPGLSPDPTSSPPSLSSQEFRA</sequence>
<name>A0ABV7ZBB1_9DEIO</name>
<dbReference type="Pfam" id="PF00293">
    <property type="entry name" value="NUDIX"/>
    <property type="match status" value="1"/>
</dbReference>
<protein>
    <submittedName>
        <fullName evidence="5">NUDIX domain-containing protein</fullName>
    </submittedName>
</protein>
<keyword evidence="1 2" id="KW-0378">Hydrolase</keyword>
<dbReference type="InterPro" id="IPR015797">
    <property type="entry name" value="NUDIX_hydrolase-like_dom_sf"/>
</dbReference>
<reference evidence="6" key="1">
    <citation type="journal article" date="2019" name="Int. J. Syst. Evol. Microbiol.">
        <title>The Global Catalogue of Microorganisms (GCM) 10K type strain sequencing project: providing services to taxonomists for standard genome sequencing and annotation.</title>
        <authorList>
            <consortium name="The Broad Institute Genomics Platform"/>
            <consortium name="The Broad Institute Genome Sequencing Center for Infectious Disease"/>
            <person name="Wu L."/>
            <person name="Ma J."/>
        </authorList>
    </citation>
    <scope>NUCLEOTIDE SEQUENCE [LARGE SCALE GENOMIC DNA]</scope>
    <source>
        <strain evidence="6">CCTCC AB 2017081</strain>
    </source>
</reference>
<evidence type="ECO:0000313" key="5">
    <source>
        <dbReference type="EMBL" id="MFC3834677.1"/>
    </source>
</evidence>
<dbReference type="RefSeq" id="WP_322472321.1">
    <property type="nucleotide sequence ID" value="NZ_JBHRZG010000024.1"/>
</dbReference>
<gene>
    <name evidence="5" type="ORF">ACFOSB_17610</name>
</gene>
<evidence type="ECO:0000256" key="1">
    <source>
        <dbReference type="ARBA" id="ARBA00022801"/>
    </source>
</evidence>
<dbReference type="PROSITE" id="PS00893">
    <property type="entry name" value="NUDIX_BOX"/>
    <property type="match status" value="1"/>
</dbReference>
<dbReference type="PROSITE" id="PS51462">
    <property type="entry name" value="NUDIX"/>
    <property type="match status" value="1"/>
</dbReference>
<dbReference type="EMBL" id="JBHRZG010000024">
    <property type="protein sequence ID" value="MFC3834677.1"/>
    <property type="molecule type" value="Genomic_DNA"/>
</dbReference>
<feature type="region of interest" description="Disordered" evidence="3">
    <location>
        <begin position="142"/>
        <end position="161"/>
    </location>
</feature>
<dbReference type="Gene3D" id="3.90.79.10">
    <property type="entry name" value="Nucleoside Triphosphate Pyrophosphohydrolase"/>
    <property type="match status" value="1"/>
</dbReference>
<evidence type="ECO:0000313" key="6">
    <source>
        <dbReference type="Proteomes" id="UP001595803"/>
    </source>
</evidence>
<evidence type="ECO:0000259" key="4">
    <source>
        <dbReference type="PROSITE" id="PS51462"/>
    </source>
</evidence>
<accession>A0ABV7ZBB1</accession>
<comment type="caution">
    <text evidence="5">The sequence shown here is derived from an EMBL/GenBank/DDBJ whole genome shotgun (WGS) entry which is preliminary data.</text>
</comment>
<comment type="similarity">
    <text evidence="2">Belongs to the Nudix hydrolase family.</text>
</comment>
<dbReference type="InterPro" id="IPR020476">
    <property type="entry name" value="Nudix_hydrolase"/>
</dbReference>
<dbReference type="Proteomes" id="UP001595803">
    <property type="component" value="Unassembled WGS sequence"/>
</dbReference>
<proteinExistence type="inferred from homology"/>
<dbReference type="PRINTS" id="PR00502">
    <property type="entry name" value="NUDIXFAMILY"/>
</dbReference>
<dbReference type="SUPFAM" id="SSF55811">
    <property type="entry name" value="Nudix"/>
    <property type="match status" value="1"/>
</dbReference>
<dbReference type="InterPro" id="IPR000086">
    <property type="entry name" value="NUDIX_hydrolase_dom"/>
</dbReference>